<evidence type="ECO:0008006" key="6">
    <source>
        <dbReference type="Google" id="ProtNLM"/>
    </source>
</evidence>
<evidence type="ECO:0000313" key="4">
    <source>
        <dbReference type="Ensembl" id="ENSMFAP00000057619.1"/>
    </source>
</evidence>
<protein>
    <recommendedName>
        <fullName evidence="6">L1 transposable element RRM domain-containing protein</fullName>
    </recommendedName>
</protein>
<reference evidence="4" key="2">
    <citation type="submission" date="2025-08" db="UniProtKB">
        <authorList>
            <consortium name="Ensembl"/>
        </authorList>
    </citation>
    <scope>IDENTIFICATION</scope>
</reference>
<comment type="similarity">
    <text evidence="1">Belongs to the transposase 22 family.</text>
</comment>
<evidence type="ECO:0000259" key="2">
    <source>
        <dbReference type="Pfam" id="PF02994"/>
    </source>
</evidence>
<dbReference type="InterPro" id="IPR004244">
    <property type="entry name" value="Transposase_22"/>
</dbReference>
<sequence length="125" mass="14851">MKPTQVSVAELVKWEKVYLSETEDQLNEMKHEDKIREKRMKRNEQCLQEIRDYVKRPNLRLIGVPESDGENGTKLENTFQDIIQENFPNLAKQANIQIREIQRTQKGYSLRRATPRHIIVRFTKG</sequence>
<dbReference type="Gene3D" id="1.20.5.390">
    <property type="entry name" value="L1 transposable element, trimerization domain"/>
    <property type="match status" value="1"/>
</dbReference>
<dbReference type="Proteomes" id="UP000233100">
    <property type="component" value="Chromosome 4"/>
</dbReference>
<dbReference type="Pfam" id="PF02994">
    <property type="entry name" value="Transposase_22"/>
    <property type="match status" value="1"/>
</dbReference>
<evidence type="ECO:0000259" key="3">
    <source>
        <dbReference type="Pfam" id="PF17489"/>
    </source>
</evidence>
<dbReference type="InterPro" id="IPR035301">
    <property type="entry name" value="L1_trimer"/>
</dbReference>
<evidence type="ECO:0000256" key="1">
    <source>
        <dbReference type="ARBA" id="ARBA00061640"/>
    </source>
</evidence>
<dbReference type="Pfam" id="PF17489">
    <property type="entry name" value="Tnp_22_trimer"/>
    <property type="match status" value="1"/>
</dbReference>
<dbReference type="Gene3D" id="3.30.70.1820">
    <property type="entry name" value="L1 transposable element, RRM domain"/>
    <property type="match status" value="1"/>
</dbReference>
<feature type="domain" description="L1 transposable element RRM" evidence="2">
    <location>
        <begin position="56"/>
        <end position="124"/>
    </location>
</feature>
<reference evidence="4" key="3">
    <citation type="submission" date="2025-09" db="UniProtKB">
        <authorList>
            <consortium name="Ensembl"/>
        </authorList>
    </citation>
    <scope>IDENTIFICATION</scope>
</reference>
<name>A0A7N9D0R1_MACFA</name>
<proteinExistence type="inferred from homology"/>
<dbReference type="AlphaFoldDB" id="A0A7N9D0R1"/>
<dbReference type="InterPro" id="IPR043636">
    <property type="entry name" value="L1_RRM_dom"/>
</dbReference>
<evidence type="ECO:0000313" key="5">
    <source>
        <dbReference type="Proteomes" id="UP000233100"/>
    </source>
</evidence>
<dbReference type="PANTHER" id="PTHR11505">
    <property type="entry name" value="L1 TRANSPOSABLE ELEMENT-RELATED"/>
    <property type="match status" value="1"/>
</dbReference>
<dbReference type="FunFam" id="3.30.70.1820:FF:000002">
    <property type="entry name" value="LINE-1 retrotransposable element ORF1 protein"/>
    <property type="match status" value="1"/>
</dbReference>
<organism evidence="4 5">
    <name type="scientific">Macaca fascicularis</name>
    <name type="common">Crab-eating macaque</name>
    <name type="synonym">Cynomolgus monkey</name>
    <dbReference type="NCBI Taxonomy" id="9541"/>
    <lineage>
        <taxon>Eukaryota</taxon>
        <taxon>Metazoa</taxon>
        <taxon>Chordata</taxon>
        <taxon>Craniata</taxon>
        <taxon>Vertebrata</taxon>
        <taxon>Euteleostomi</taxon>
        <taxon>Mammalia</taxon>
        <taxon>Eutheria</taxon>
        <taxon>Euarchontoglires</taxon>
        <taxon>Primates</taxon>
        <taxon>Haplorrhini</taxon>
        <taxon>Catarrhini</taxon>
        <taxon>Cercopithecidae</taxon>
        <taxon>Cercopithecinae</taxon>
        <taxon>Macaca</taxon>
    </lineage>
</organism>
<dbReference type="GeneTree" id="ENSGT01150000286955"/>
<dbReference type="Ensembl" id="ENSMFAT00000074935.1">
    <property type="protein sequence ID" value="ENSMFAP00000057619.1"/>
    <property type="gene ID" value="ENSMFAG00000048262.1"/>
</dbReference>
<keyword evidence="5" id="KW-1185">Reference proteome</keyword>
<accession>A0A7N9D0R1</accession>
<feature type="domain" description="L1 transposable element trimerization" evidence="3">
    <location>
        <begin position="20"/>
        <end position="53"/>
    </location>
</feature>
<reference evidence="4 5" key="1">
    <citation type="submission" date="2013-03" db="EMBL/GenBank/DDBJ databases">
        <authorList>
            <person name="Warren W."/>
            <person name="Wilson R.K."/>
        </authorList>
    </citation>
    <scope>NUCLEOTIDE SEQUENCE</scope>
</reference>